<evidence type="ECO:0000313" key="4">
    <source>
        <dbReference type="Proteomes" id="UP000692954"/>
    </source>
</evidence>
<comment type="caution">
    <text evidence="3">The sequence shown here is derived from an EMBL/GenBank/DDBJ whole genome shotgun (WGS) entry which is preliminary data.</text>
</comment>
<evidence type="ECO:0008006" key="5">
    <source>
        <dbReference type="Google" id="ProtNLM"/>
    </source>
</evidence>
<feature type="chain" id="PRO_5035743125" description="Transmembrane protein" evidence="2">
    <location>
        <begin position="24"/>
        <end position="269"/>
    </location>
</feature>
<name>A0A8S1JTC0_9CILI</name>
<protein>
    <recommendedName>
        <fullName evidence="5">Transmembrane protein</fullName>
    </recommendedName>
</protein>
<evidence type="ECO:0000313" key="3">
    <source>
        <dbReference type="EMBL" id="CAD8045491.1"/>
    </source>
</evidence>
<keyword evidence="2" id="KW-0732">Signal</keyword>
<proteinExistence type="predicted"/>
<gene>
    <name evidence="3" type="ORF">PSON_ATCC_30995.1.T0010073</name>
</gene>
<dbReference type="Proteomes" id="UP000692954">
    <property type="component" value="Unassembled WGS sequence"/>
</dbReference>
<evidence type="ECO:0000256" key="1">
    <source>
        <dbReference type="SAM" id="Phobius"/>
    </source>
</evidence>
<feature type="transmembrane region" description="Helical" evidence="1">
    <location>
        <begin position="252"/>
        <end position="268"/>
    </location>
</feature>
<sequence>MKNTAQKIISMLLIFYLILNVNCSTHVTLDSQCTCEEILYEEECKYGKICQFSNNKCSTKTCDQLSQDKCLINKKCAKVNGKCIEFKSCSSHNVKTEAECEDLHSNCFFDSASGKCEDVNSLPIGSCSEQLLSFCIYGKEGFCAVKDGKCQEMTSCDQVKSEDLQCLFSFPACYPNSTSDKCEAINQCSKNDVESCLFAKEKINGNDYLLCTEKDQGCVDFDPTNQTQERCGLNSMFFYHWDGNKCAKCQSSSYSFIITILSIVILALS</sequence>
<keyword evidence="1" id="KW-0472">Membrane</keyword>
<dbReference type="EMBL" id="CAJJDN010000001">
    <property type="protein sequence ID" value="CAD8045491.1"/>
    <property type="molecule type" value="Genomic_DNA"/>
</dbReference>
<feature type="signal peptide" evidence="2">
    <location>
        <begin position="1"/>
        <end position="23"/>
    </location>
</feature>
<accession>A0A8S1JTC0</accession>
<organism evidence="3 4">
    <name type="scientific">Paramecium sonneborni</name>
    <dbReference type="NCBI Taxonomy" id="65129"/>
    <lineage>
        <taxon>Eukaryota</taxon>
        <taxon>Sar</taxon>
        <taxon>Alveolata</taxon>
        <taxon>Ciliophora</taxon>
        <taxon>Intramacronucleata</taxon>
        <taxon>Oligohymenophorea</taxon>
        <taxon>Peniculida</taxon>
        <taxon>Parameciidae</taxon>
        <taxon>Paramecium</taxon>
    </lineage>
</organism>
<evidence type="ECO:0000256" key="2">
    <source>
        <dbReference type="SAM" id="SignalP"/>
    </source>
</evidence>
<reference evidence="3" key="1">
    <citation type="submission" date="2021-01" db="EMBL/GenBank/DDBJ databases">
        <authorList>
            <consortium name="Genoscope - CEA"/>
            <person name="William W."/>
        </authorList>
    </citation>
    <scope>NUCLEOTIDE SEQUENCE</scope>
</reference>
<dbReference type="OrthoDB" id="295512at2759"/>
<keyword evidence="1" id="KW-1133">Transmembrane helix</keyword>
<dbReference type="AlphaFoldDB" id="A0A8S1JTC0"/>
<keyword evidence="1" id="KW-0812">Transmembrane</keyword>
<keyword evidence="4" id="KW-1185">Reference proteome</keyword>